<feature type="region of interest" description="Disordered" evidence="1">
    <location>
        <begin position="454"/>
        <end position="474"/>
    </location>
</feature>
<dbReference type="PANTHER" id="PTHR12143">
    <property type="entry name" value="PEPTIDE N-GLYCANASE PNGASE -RELATED"/>
    <property type="match status" value="1"/>
</dbReference>
<dbReference type="STRING" id="655819.J4WIX0"/>
<keyword evidence="5" id="KW-0378">Hydrolase</keyword>
<keyword evidence="2" id="KW-0732">Signal</keyword>
<evidence type="ECO:0000259" key="4">
    <source>
        <dbReference type="Pfam" id="PF17678"/>
    </source>
</evidence>
<dbReference type="GO" id="GO:0005634">
    <property type="term" value="C:nucleus"/>
    <property type="evidence" value="ECO:0007669"/>
    <property type="project" value="TreeGrafter"/>
</dbReference>
<dbReference type="InterPro" id="IPR041371">
    <property type="entry name" value="GH92_N"/>
</dbReference>
<dbReference type="InterPro" id="IPR012939">
    <property type="entry name" value="Glyco_hydro_92"/>
</dbReference>
<dbReference type="OrthoDB" id="449263at2759"/>
<dbReference type="SUPFAM" id="SSF48208">
    <property type="entry name" value="Six-hairpin glycosidases"/>
    <property type="match status" value="1"/>
</dbReference>
<evidence type="ECO:0000313" key="6">
    <source>
        <dbReference type="Proteomes" id="UP000002762"/>
    </source>
</evidence>
<evidence type="ECO:0000256" key="2">
    <source>
        <dbReference type="SAM" id="SignalP"/>
    </source>
</evidence>
<dbReference type="PANTHER" id="PTHR12143:SF44">
    <property type="entry name" value="GLYCOSYL HYDROLASE FAMILY 92 DOMAIN-CONTAINING PROTEIN"/>
    <property type="match status" value="1"/>
</dbReference>
<dbReference type="Gene3D" id="3.30.2080.10">
    <property type="entry name" value="GH92 mannosidase domain"/>
    <property type="match status" value="1"/>
</dbReference>
<evidence type="ECO:0000313" key="5">
    <source>
        <dbReference type="EMBL" id="EJP69735.1"/>
    </source>
</evidence>
<protein>
    <submittedName>
        <fullName evidence="5">Glycosyl hydrolase family 92</fullName>
    </submittedName>
</protein>
<dbReference type="GO" id="GO:0000224">
    <property type="term" value="F:peptide-N4-(N-acetyl-beta-glucosaminyl)asparagine amidase activity"/>
    <property type="evidence" value="ECO:0007669"/>
    <property type="project" value="TreeGrafter"/>
</dbReference>
<accession>J4WIX0</accession>
<feature type="domain" description="Glycosyl hydrolase family 92 N-terminal" evidence="4">
    <location>
        <begin position="31"/>
        <end position="284"/>
    </location>
</feature>
<dbReference type="GO" id="GO:0005829">
    <property type="term" value="C:cytosol"/>
    <property type="evidence" value="ECO:0007669"/>
    <property type="project" value="TreeGrafter"/>
</dbReference>
<feature type="compositionally biased region" description="Polar residues" evidence="1">
    <location>
        <begin position="459"/>
        <end position="471"/>
    </location>
</feature>
<evidence type="ECO:0000259" key="3">
    <source>
        <dbReference type="Pfam" id="PF07971"/>
    </source>
</evidence>
<dbReference type="InParanoid" id="J4WIX0"/>
<dbReference type="Gene3D" id="1.20.1050.60">
    <property type="entry name" value="alpha-1,2-mannosidase"/>
    <property type="match status" value="1"/>
</dbReference>
<dbReference type="FunFam" id="3.30.2080.10:FF:000001">
    <property type="entry name" value="Alpha-1,2-mannosidase subfamily"/>
    <property type="match status" value="1"/>
</dbReference>
<dbReference type="Proteomes" id="UP000002762">
    <property type="component" value="Unassembled WGS sequence"/>
</dbReference>
<feature type="chain" id="PRO_5003781468" evidence="2">
    <location>
        <begin position="22"/>
        <end position="811"/>
    </location>
</feature>
<dbReference type="GO" id="GO:0030246">
    <property type="term" value="F:carbohydrate binding"/>
    <property type="evidence" value="ECO:0007669"/>
    <property type="project" value="InterPro"/>
</dbReference>
<name>J4WIX0_BEAB2</name>
<evidence type="ECO:0000256" key="1">
    <source>
        <dbReference type="SAM" id="MobiDB-lite"/>
    </source>
</evidence>
<proteinExistence type="predicted"/>
<dbReference type="GO" id="GO:0006516">
    <property type="term" value="P:glycoprotein catabolic process"/>
    <property type="evidence" value="ECO:0007669"/>
    <property type="project" value="TreeGrafter"/>
</dbReference>
<dbReference type="Gene3D" id="1.20.1610.10">
    <property type="entry name" value="alpha-1,2-mannosidases domains"/>
    <property type="match status" value="1"/>
</dbReference>
<keyword evidence="6" id="KW-1185">Reference proteome</keyword>
<dbReference type="EMBL" id="JH725152">
    <property type="protein sequence ID" value="EJP69735.1"/>
    <property type="molecule type" value="Genomic_DNA"/>
</dbReference>
<dbReference type="InterPro" id="IPR008928">
    <property type="entry name" value="6-hairpin_glycosidase_sf"/>
</dbReference>
<feature type="signal peptide" evidence="2">
    <location>
        <begin position="1"/>
        <end position="21"/>
    </location>
</feature>
<dbReference type="NCBIfam" id="TIGR01180">
    <property type="entry name" value="aman2_put"/>
    <property type="match status" value="1"/>
</dbReference>
<dbReference type="AlphaFoldDB" id="J4WIX0"/>
<dbReference type="Pfam" id="PF07971">
    <property type="entry name" value="Glyco_hydro_92"/>
    <property type="match status" value="1"/>
</dbReference>
<dbReference type="InterPro" id="IPR050883">
    <property type="entry name" value="PNGase"/>
</dbReference>
<gene>
    <name evidence="5" type="ORF">BBA_01700</name>
</gene>
<dbReference type="GO" id="GO:0005975">
    <property type="term" value="P:carbohydrate metabolic process"/>
    <property type="evidence" value="ECO:0007669"/>
    <property type="project" value="InterPro"/>
</dbReference>
<feature type="domain" description="Glycosyl hydrolase family 92" evidence="3">
    <location>
        <begin position="290"/>
        <end position="763"/>
    </location>
</feature>
<dbReference type="Gene3D" id="2.70.98.10">
    <property type="match status" value="1"/>
</dbReference>
<dbReference type="InterPro" id="IPR014718">
    <property type="entry name" value="GH-type_carb-bd"/>
</dbReference>
<dbReference type="RefSeq" id="XP_008595019.1">
    <property type="nucleotide sequence ID" value="XM_008596797.1"/>
</dbReference>
<dbReference type="InterPro" id="IPR005887">
    <property type="entry name" value="GH92_a_mannosidase_put"/>
</dbReference>
<dbReference type="GeneID" id="19884712"/>
<dbReference type="HOGENOM" id="CLU_003690_4_2_1"/>
<sequence>MKAVLLFVLAVVVAAVPAVGADLSKFALTDTGSIGGGNTFPGVSRPFSMVKLGPDLYSGTDAYSGYLANGNFTGFSMLHESGTGGAPKYGVVSQIPVVGHIDDPFVQNTNDTRVEPDYTEVGYYRAKLGSGTTVELAATTKAGLLQYVFPKTNKSLNIWVDVSHVLSSYRGQGLGQDYLGGDIKVLDEPDRPGLVYYTGSGTYDNVGTPFMITKSSKLTSTQGWNRASPWAVFFCGYFDAPATHKVFHSPDSKTGKGKYAMQAPRVGALFAFNQTVVVSRVGVSFISTQQACDCVAREIPRGTKIRDVQDETRKEWNKQVFSKVTTTETNTTKLNQLYSALYFMHLLPQNKTGENPLWKSDEPYYDDIFTFWDIYRCTTSLLHVLQPTYYEELLRSMIDIGRHVGWVSDARSSFSNGAVQGGSNSDNVFADAYVKGVRGKINWADAFASMVKNAEEVPPNNNDSRDSTGSTREGRSALPDWLEYGYITPKFSRSVSRAVEYSVNDFSLASVAAGLGKDAEFDKYFQRSHSWRNHWNTNMTALGFTGFVGPRNTSGFIPQDPLSCGGCYWRDYYYQALPWEYSFNAHHDLAKLIELCNGTETFVKRLEKTFEPGVFSGNAAFGHTLFNPGNEPSFTTPYLYNFVNRQDLAVERSRFVAKSYYRPTPDGLPGNSDAGAMESWLLWNMIGLYPMTGQTTFFIGSPWFSDLTIALDGGKTLKVTTKGGSEDAYQVQSLKVNGKQWDKSWVSWYDVFADGGTLEFVLGPKAALWATGEGPPSPGSMSAKEAKAYLRNQVEKSVSRADFGAPPREAL</sequence>
<organism evidence="5 6">
    <name type="scientific">Beauveria bassiana (strain ARSEF 2860)</name>
    <name type="common">White muscardine disease fungus</name>
    <name type="synonym">Tritirachium shiotae</name>
    <dbReference type="NCBI Taxonomy" id="655819"/>
    <lineage>
        <taxon>Eukaryota</taxon>
        <taxon>Fungi</taxon>
        <taxon>Dikarya</taxon>
        <taxon>Ascomycota</taxon>
        <taxon>Pezizomycotina</taxon>
        <taxon>Sordariomycetes</taxon>
        <taxon>Hypocreomycetidae</taxon>
        <taxon>Hypocreales</taxon>
        <taxon>Cordycipitaceae</taxon>
        <taxon>Beauveria</taxon>
    </lineage>
</organism>
<dbReference type="Pfam" id="PF17678">
    <property type="entry name" value="Glyco_hydro_92N"/>
    <property type="match status" value="1"/>
</dbReference>
<reference evidence="5 6" key="1">
    <citation type="journal article" date="2012" name="Sci. Rep.">
        <title>Genomic perspectives on the evolution of fungal entomopathogenicity in Beauveria bassiana.</title>
        <authorList>
            <person name="Xiao G."/>
            <person name="Ying S.H."/>
            <person name="Zheng P."/>
            <person name="Wang Z.L."/>
            <person name="Zhang S."/>
            <person name="Xie X.Q."/>
            <person name="Shang Y."/>
            <person name="St Leger R.J."/>
            <person name="Zhao G.P."/>
            <person name="Wang C."/>
            <person name="Feng M.G."/>
        </authorList>
    </citation>
    <scope>NUCLEOTIDE SEQUENCE [LARGE SCALE GENOMIC DNA]</scope>
    <source>
        <strain evidence="5 6">ARSEF 2860</strain>
    </source>
</reference>
<dbReference type="FunFam" id="1.20.1050.60:FF:000002">
    <property type="entry name" value="Glycosyl hydrolase family 92"/>
    <property type="match status" value="1"/>
</dbReference>